<evidence type="ECO:0000313" key="2">
    <source>
        <dbReference type="Proteomes" id="UP000481153"/>
    </source>
</evidence>
<dbReference type="EMBL" id="VJMJ01000318">
    <property type="protein sequence ID" value="KAF0723031.1"/>
    <property type="molecule type" value="Genomic_DNA"/>
</dbReference>
<sequence length="448" mass="50203">MSRPTIQLNNDVPLIDLLDHPDIVVEAATQDPHYGNSKIALQSTLHTHVNRLLDRVAKEAGVKLQLTSHSFRRGGAQFANGSEHLTARWIFDRGAWNVSTTNKGFGYVFNTLKEDHKVAKVLSGHSPSERVKLVDLSPFDSATRQKIGQMQRLVFSACSGLITRKYNVEGDVLEVLIAYLILHYPLLKDLNPNGLAAIRLEACLTQAGCTIPELLAWSAHLATTMANPSERTTIDDSTSNIETCERQIIRHQASVIDNFIQHSKRQDDRIDALEKMLFAQTQSTIRNDEVQASQVVAPTSVVTPQDATKCRRQSSTVPVKSVWFERYTLEPRLWIKSENKQKRSDSKMLVAYLKLFLDAGFTLDESATTYRDEVMTLGLIVEERVSKFLSQHGSKSKGANAVLKKMRSLHRTGKLNDRISTYRRLLSAGSIIDPSPSYTQDVLVIHSQ</sequence>
<accession>A0A6G0W7E5</accession>
<organism evidence="1 2">
    <name type="scientific">Aphanomyces euteiches</name>
    <dbReference type="NCBI Taxonomy" id="100861"/>
    <lineage>
        <taxon>Eukaryota</taxon>
        <taxon>Sar</taxon>
        <taxon>Stramenopiles</taxon>
        <taxon>Oomycota</taxon>
        <taxon>Saprolegniomycetes</taxon>
        <taxon>Saprolegniales</taxon>
        <taxon>Verrucalvaceae</taxon>
        <taxon>Aphanomyces</taxon>
    </lineage>
</organism>
<reference evidence="1 2" key="1">
    <citation type="submission" date="2019-07" db="EMBL/GenBank/DDBJ databases">
        <title>Genomics analysis of Aphanomyces spp. identifies a new class of oomycete effector associated with host adaptation.</title>
        <authorList>
            <person name="Gaulin E."/>
        </authorList>
    </citation>
    <scope>NUCLEOTIDE SEQUENCE [LARGE SCALE GENOMIC DNA]</scope>
    <source>
        <strain evidence="1 2">ATCC 201684</strain>
    </source>
</reference>
<comment type="caution">
    <text evidence="1">The sequence shown here is derived from an EMBL/GenBank/DDBJ whole genome shotgun (WGS) entry which is preliminary data.</text>
</comment>
<protein>
    <submittedName>
        <fullName evidence="1">Uncharacterized protein</fullName>
    </submittedName>
</protein>
<name>A0A6G0W7E5_9STRA</name>
<dbReference type="VEuPathDB" id="FungiDB:AeMF1_013896"/>
<dbReference type="AlphaFoldDB" id="A0A6G0W7E5"/>
<proteinExistence type="predicted"/>
<gene>
    <name evidence="1" type="ORF">Ae201684_017995</name>
</gene>
<keyword evidence="2" id="KW-1185">Reference proteome</keyword>
<dbReference type="Proteomes" id="UP000481153">
    <property type="component" value="Unassembled WGS sequence"/>
</dbReference>
<evidence type="ECO:0000313" key="1">
    <source>
        <dbReference type="EMBL" id="KAF0723031.1"/>
    </source>
</evidence>